<organism evidence="2 3">
    <name type="scientific">Acer negundo</name>
    <name type="common">Box elder</name>
    <dbReference type="NCBI Taxonomy" id="4023"/>
    <lineage>
        <taxon>Eukaryota</taxon>
        <taxon>Viridiplantae</taxon>
        <taxon>Streptophyta</taxon>
        <taxon>Embryophyta</taxon>
        <taxon>Tracheophyta</taxon>
        <taxon>Spermatophyta</taxon>
        <taxon>Magnoliopsida</taxon>
        <taxon>eudicotyledons</taxon>
        <taxon>Gunneridae</taxon>
        <taxon>Pentapetalae</taxon>
        <taxon>rosids</taxon>
        <taxon>malvids</taxon>
        <taxon>Sapindales</taxon>
        <taxon>Sapindaceae</taxon>
        <taxon>Hippocastanoideae</taxon>
        <taxon>Acereae</taxon>
        <taxon>Acer</taxon>
    </lineage>
</organism>
<dbReference type="Proteomes" id="UP001064489">
    <property type="component" value="Chromosome 5"/>
</dbReference>
<proteinExistence type="predicted"/>
<evidence type="ECO:0000313" key="2">
    <source>
        <dbReference type="EMBL" id="KAI9178653.1"/>
    </source>
</evidence>
<comment type="caution">
    <text evidence="2">The sequence shown here is derived from an EMBL/GenBank/DDBJ whole genome shotgun (WGS) entry which is preliminary data.</text>
</comment>
<dbReference type="EMBL" id="JAJSOW010000102">
    <property type="protein sequence ID" value="KAI9178653.1"/>
    <property type="molecule type" value="Genomic_DNA"/>
</dbReference>
<gene>
    <name evidence="2" type="ORF">LWI28_029259</name>
</gene>
<dbReference type="AlphaFoldDB" id="A0AAD5IXR7"/>
<protein>
    <submittedName>
        <fullName evidence="2">Uncharacterized protein</fullName>
    </submittedName>
</protein>
<keyword evidence="3" id="KW-1185">Reference proteome</keyword>
<name>A0AAD5IXR7_ACENE</name>
<evidence type="ECO:0000256" key="1">
    <source>
        <dbReference type="SAM" id="MobiDB-lite"/>
    </source>
</evidence>
<accession>A0AAD5IXR7</accession>
<reference evidence="2" key="1">
    <citation type="journal article" date="2022" name="Plant J.">
        <title>Strategies of tolerance reflected in two North American maple genomes.</title>
        <authorList>
            <person name="McEvoy S.L."/>
            <person name="Sezen U.U."/>
            <person name="Trouern-Trend A."/>
            <person name="McMahon S.M."/>
            <person name="Schaberg P.G."/>
            <person name="Yang J."/>
            <person name="Wegrzyn J.L."/>
            <person name="Swenson N.G."/>
        </authorList>
    </citation>
    <scope>NUCLEOTIDE SEQUENCE</scope>
    <source>
        <strain evidence="2">91603</strain>
    </source>
</reference>
<sequence>MCNQNEVGLEGPKSGVVGGIIGPSHIIKSDHMSGSVCYGFLRADIEDGGIGFDAHKGRESEDVEGQLLISFGGDLVDMENIKISGNSSMKFDCLFGLVPISGEGIGQHKRRGGVDLAHKAGSVDRGLVVVSPGISTRRRMRKNMVPLKGHNMTRRSFSACEKEKRRFFESNSKMVWNLEEKVVKVFEKGIAMGLISMDEGTFQFHEKCGNSRKDQFIPSCLLERLEGRNAVQSSLNNQLSFEKVTGASMINQLCLASERGFGMGSSGLGPLDKPHVACPKPKRVHFKDGRLPAKIVGLNRPVSPILNGNLELVRNKAFCDDRVGVNDESDDSSKEQSLADPPLQVPKFGADVGLEQAMSRNISSNIVSSEFSFSSSDYSMSHVFETHLLDSDRMGTSAHLVRGEPSQKRWNLEDEVAKVVEKGVALGYFNGPKASGGLDSIPSGSLGQKNGSWCLSLKVAKVTETGITLGFDFHGKVDLLSMEISMR</sequence>
<evidence type="ECO:0000313" key="3">
    <source>
        <dbReference type="Proteomes" id="UP001064489"/>
    </source>
</evidence>
<reference evidence="2" key="2">
    <citation type="submission" date="2023-02" db="EMBL/GenBank/DDBJ databases">
        <authorList>
            <person name="Swenson N.G."/>
            <person name="Wegrzyn J.L."/>
            <person name="Mcevoy S.L."/>
        </authorList>
    </citation>
    <scope>NUCLEOTIDE SEQUENCE</scope>
    <source>
        <strain evidence="2">91603</strain>
        <tissue evidence="2">Leaf</tissue>
    </source>
</reference>
<feature type="region of interest" description="Disordered" evidence="1">
    <location>
        <begin position="324"/>
        <end position="345"/>
    </location>
</feature>